<keyword evidence="4" id="KW-1185">Reference proteome</keyword>
<organism evidence="3 4">
    <name type="scientific">Stylophora pistillata</name>
    <name type="common">Smooth cauliflower coral</name>
    <dbReference type="NCBI Taxonomy" id="50429"/>
    <lineage>
        <taxon>Eukaryota</taxon>
        <taxon>Metazoa</taxon>
        <taxon>Cnidaria</taxon>
        <taxon>Anthozoa</taxon>
        <taxon>Hexacorallia</taxon>
        <taxon>Scleractinia</taxon>
        <taxon>Astrocoeniina</taxon>
        <taxon>Pocilloporidae</taxon>
        <taxon>Stylophora</taxon>
    </lineage>
</organism>
<dbReference type="AlphaFoldDB" id="A0A2B4S0F1"/>
<feature type="transmembrane region" description="Helical" evidence="2">
    <location>
        <begin position="139"/>
        <end position="163"/>
    </location>
</feature>
<accession>A0A2B4S0F1</accession>
<evidence type="ECO:0000313" key="3">
    <source>
        <dbReference type="EMBL" id="PFX21982.1"/>
    </source>
</evidence>
<dbReference type="InterPro" id="IPR016833">
    <property type="entry name" value="Put_Na-Bile_cotransptr"/>
</dbReference>
<dbReference type="Gene3D" id="1.20.1530.20">
    <property type="match status" value="1"/>
</dbReference>
<dbReference type="PANTHER" id="PTHR18640">
    <property type="entry name" value="SOLUTE CARRIER FAMILY 10 MEMBER 7"/>
    <property type="match status" value="1"/>
</dbReference>
<dbReference type="Proteomes" id="UP000225706">
    <property type="component" value="Unassembled WGS sequence"/>
</dbReference>
<evidence type="ECO:0000256" key="2">
    <source>
        <dbReference type="SAM" id="Phobius"/>
    </source>
</evidence>
<feature type="transmembrane region" description="Helical" evidence="2">
    <location>
        <begin position="43"/>
        <end position="67"/>
    </location>
</feature>
<evidence type="ECO:0000256" key="1">
    <source>
        <dbReference type="ARBA" id="ARBA00006528"/>
    </source>
</evidence>
<feature type="transmembrane region" description="Helical" evidence="2">
    <location>
        <begin position="383"/>
        <end position="402"/>
    </location>
</feature>
<evidence type="ECO:0000313" key="4">
    <source>
        <dbReference type="Proteomes" id="UP000225706"/>
    </source>
</evidence>
<feature type="transmembrane region" description="Helical" evidence="2">
    <location>
        <begin position="570"/>
        <end position="598"/>
    </location>
</feature>
<comment type="similarity">
    <text evidence="1">Belongs to the bile acid:sodium symporter (BASS) (TC 2.A.28) family.</text>
</comment>
<name>A0A2B4S0F1_STYPI</name>
<feature type="transmembrane region" description="Helical" evidence="2">
    <location>
        <begin position="643"/>
        <end position="664"/>
    </location>
</feature>
<comment type="caution">
    <text evidence="3">The sequence shown here is derived from an EMBL/GenBank/DDBJ whole genome shotgun (WGS) entry which is preliminary data.</text>
</comment>
<dbReference type="PANTHER" id="PTHR18640:SF10">
    <property type="entry name" value="SODIUM_METABOLITE COTRANSPORTER BASS4, CHLOROPLASTIC-RELATED"/>
    <property type="match status" value="1"/>
</dbReference>
<feature type="transmembrane region" description="Helical" evidence="2">
    <location>
        <begin position="468"/>
        <end position="495"/>
    </location>
</feature>
<dbReference type="InterPro" id="IPR038770">
    <property type="entry name" value="Na+/solute_symporter_sf"/>
</dbReference>
<feature type="transmembrane region" description="Helical" evidence="2">
    <location>
        <begin position="200"/>
        <end position="221"/>
    </location>
</feature>
<feature type="transmembrane region" description="Helical" evidence="2">
    <location>
        <begin position="15"/>
        <end position="36"/>
    </location>
</feature>
<dbReference type="EMBL" id="LSMT01000255">
    <property type="protein sequence ID" value="PFX21982.1"/>
    <property type="molecule type" value="Genomic_DNA"/>
</dbReference>
<reference evidence="4" key="1">
    <citation type="journal article" date="2017" name="bioRxiv">
        <title>Comparative analysis of the genomes of Stylophora pistillata and Acropora digitifera provides evidence for extensive differences between species of corals.</title>
        <authorList>
            <person name="Voolstra C.R."/>
            <person name="Li Y."/>
            <person name="Liew Y.J."/>
            <person name="Baumgarten S."/>
            <person name="Zoccola D."/>
            <person name="Flot J.-F."/>
            <person name="Tambutte S."/>
            <person name="Allemand D."/>
            <person name="Aranda M."/>
        </authorList>
    </citation>
    <scope>NUCLEOTIDE SEQUENCE [LARGE SCALE GENOMIC DNA]</scope>
</reference>
<gene>
    <name evidence="3" type="primary">tmem104</name>
    <name evidence="3" type="ORF">AWC38_SpisGene13506</name>
</gene>
<dbReference type="Pfam" id="PF13593">
    <property type="entry name" value="SBF_like"/>
    <property type="match status" value="1"/>
</dbReference>
<feature type="transmembrane region" description="Helical" evidence="2">
    <location>
        <begin position="610"/>
        <end position="631"/>
    </location>
</feature>
<dbReference type="OrthoDB" id="294541at2759"/>
<protein>
    <submittedName>
        <fullName evidence="3">Transmembrane protein 104-like</fullName>
    </submittedName>
</protein>
<sequence length="695" mass="76175">MSGKSFDVHYASSSYSATVAIIFLFNLLVGVGILALPSAIAKAGIVAGVLCLITVSFMAFISVTFMIEVLATANAWRRTKSVSRKGSAKGGLLQNENVEGKNQIKVKTDVISPPLFEIEEKFEMGYLSEMFLGSVGSTFFYAVLCLYLYGDLAIYAVSVATTLEQAVGASHQISYYSFLWGFIMFIGPFCFFNFQKTIYLQLFTMVMRNSAMVLMIVLTLLDIANGHRVPTDQLILWDTDKAKEAFDSVNHSILLEKLKATGISGYLFSWLANYLSNRNQFVQISGKKSALQPVKYGVPQGSILGARLFSIYVNDLPEFISYGDLYMFDDDTTVYTIGILVPQPGVYFSKLPANYVCVIGIFLHSGLKLKTEEVQDALKSFKAMIWGVVCILFITPVIGGQLTGLLPYTEARDQSAKNSTNGSLSIEEHANGSSILGPALFQVGMQVYFIVPCTISSGIILTAQAGGAVALSVLLTVFCNLAAVFTVPPLVAWIINFEDVRLDPVKLLIKLVLTVLLPLLVGKGLSYMPHVKTFVTKYSKILKATSIILLAMIPWLKVSRASAQKAFSGISVWSIFAVLGWGLAMHLLFIIVILLPCFALKLGKPALKSVVILASQKTLAIAVTICGYLPFTQAEQGLISLPQIIIHIGILVSDSVWVSCWFSWDAKREKEEIEKAEKILQNKIENSFKTSLDLT</sequence>
<feature type="transmembrane region" description="Helical" evidence="2">
    <location>
        <begin position="507"/>
        <end position="529"/>
    </location>
</feature>
<feature type="transmembrane region" description="Helical" evidence="2">
    <location>
        <begin position="541"/>
        <end position="558"/>
    </location>
</feature>
<feature type="transmembrane region" description="Helical" evidence="2">
    <location>
        <begin position="175"/>
        <end position="194"/>
    </location>
</feature>
<proteinExistence type="inferred from homology"/>
<feature type="transmembrane region" description="Helical" evidence="2">
    <location>
        <begin position="439"/>
        <end position="461"/>
    </location>
</feature>
<keyword evidence="2" id="KW-0472">Membrane</keyword>
<keyword evidence="2 3" id="KW-0812">Transmembrane</keyword>
<keyword evidence="2" id="KW-1133">Transmembrane helix</keyword>